<evidence type="ECO:0000256" key="3">
    <source>
        <dbReference type="SAM" id="MobiDB-lite"/>
    </source>
</evidence>
<dbReference type="AlphaFoldDB" id="A0ABD3HPM8"/>
<evidence type="ECO:0000256" key="1">
    <source>
        <dbReference type="ARBA" id="ARBA00023157"/>
    </source>
</evidence>
<dbReference type="Proteomes" id="UP001633002">
    <property type="component" value="Unassembled WGS sequence"/>
</dbReference>
<protein>
    <recommendedName>
        <fullName evidence="5">Phytocyanin domain-containing protein</fullName>
    </recommendedName>
</protein>
<dbReference type="CDD" id="cd04216">
    <property type="entry name" value="Phytocyanin"/>
    <property type="match status" value="1"/>
</dbReference>
<name>A0ABD3HPM8_9MARC</name>
<comment type="caution">
    <text evidence="6">The sequence shown here is derived from an EMBL/GenBank/DDBJ whole genome shotgun (WGS) entry which is preliminary data.</text>
</comment>
<keyword evidence="2" id="KW-0325">Glycoprotein</keyword>
<keyword evidence="4" id="KW-0732">Signal</keyword>
<keyword evidence="7" id="KW-1185">Reference proteome</keyword>
<evidence type="ECO:0000313" key="6">
    <source>
        <dbReference type="EMBL" id="KAL3693328.1"/>
    </source>
</evidence>
<feature type="compositionally biased region" description="Polar residues" evidence="3">
    <location>
        <begin position="146"/>
        <end position="170"/>
    </location>
</feature>
<dbReference type="Gene3D" id="2.60.40.420">
    <property type="entry name" value="Cupredoxins - blue copper proteins"/>
    <property type="match status" value="1"/>
</dbReference>
<accession>A0ABD3HPM8</accession>
<evidence type="ECO:0000256" key="2">
    <source>
        <dbReference type="ARBA" id="ARBA00023180"/>
    </source>
</evidence>
<dbReference type="Pfam" id="PF02298">
    <property type="entry name" value="Cu_bind_like"/>
    <property type="match status" value="1"/>
</dbReference>
<keyword evidence="1" id="KW-1015">Disulfide bond</keyword>
<dbReference type="PANTHER" id="PTHR33021">
    <property type="entry name" value="BLUE COPPER PROTEIN"/>
    <property type="match status" value="1"/>
</dbReference>
<feature type="chain" id="PRO_5044789499" description="Phytocyanin domain-containing protein" evidence="4">
    <location>
        <begin position="32"/>
        <end position="223"/>
    </location>
</feature>
<dbReference type="InterPro" id="IPR008972">
    <property type="entry name" value="Cupredoxin"/>
</dbReference>
<dbReference type="PROSITE" id="PS51485">
    <property type="entry name" value="PHYTOCYANIN"/>
    <property type="match status" value="1"/>
</dbReference>
<dbReference type="SUPFAM" id="SSF49503">
    <property type="entry name" value="Cupredoxins"/>
    <property type="match status" value="1"/>
</dbReference>
<dbReference type="EMBL" id="JBJQOH010000003">
    <property type="protein sequence ID" value="KAL3693328.1"/>
    <property type="molecule type" value="Genomic_DNA"/>
</dbReference>
<evidence type="ECO:0000313" key="7">
    <source>
        <dbReference type="Proteomes" id="UP001633002"/>
    </source>
</evidence>
<evidence type="ECO:0000259" key="5">
    <source>
        <dbReference type="PROSITE" id="PS51485"/>
    </source>
</evidence>
<evidence type="ECO:0000256" key="4">
    <source>
        <dbReference type="SAM" id="SignalP"/>
    </source>
</evidence>
<sequence length="223" mass="23735">MPMWSSSALAMLSLSNFFLVLVVGLVDKTRGEVFAVGGAAGWRVPQAGKVNYTEWVAMLSTLNFGDTLLFTYATGEHNVVQVGEEDFRRCRATNPIATYTDGQTLINLAKEGGYWFICGFRGHCLQGQKFMVDVVTPAIRAPAPNPTSGSPSVSDPTGPRSSPPTNSAPSSGPLGSALAPQAWSSISFPAFSPSVPNPDNSARHLPAQIVAMVVFSLMGFFFV</sequence>
<dbReference type="PANTHER" id="PTHR33021:SF537">
    <property type="entry name" value="UCLACYANIN 2"/>
    <property type="match status" value="1"/>
</dbReference>
<feature type="region of interest" description="Disordered" evidence="3">
    <location>
        <begin position="142"/>
        <end position="176"/>
    </location>
</feature>
<organism evidence="6 7">
    <name type="scientific">Riccia sorocarpa</name>
    <dbReference type="NCBI Taxonomy" id="122646"/>
    <lineage>
        <taxon>Eukaryota</taxon>
        <taxon>Viridiplantae</taxon>
        <taxon>Streptophyta</taxon>
        <taxon>Embryophyta</taxon>
        <taxon>Marchantiophyta</taxon>
        <taxon>Marchantiopsida</taxon>
        <taxon>Marchantiidae</taxon>
        <taxon>Marchantiales</taxon>
        <taxon>Ricciaceae</taxon>
        <taxon>Riccia</taxon>
    </lineage>
</organism>
<dbReference type="InterPro" id="IPR039391">
    <property type="entry name" value="Phytocyanin-like"/>
</dbReference>
<feature type="domain" description="Phytocyanin" evidence="5">
    <location>
        <begin position="32"/>
        <end position="136"/>
    </location>
</feature>
<feature type="signal peptide" evidence="4">
    <location>
        <begin position="1"/>
        <end position="31"/>
    </location>
</feature>
<reference evidence="6 7" key="1">
    <citation type="submission" date="2024-09" db="EMBL/GenBank/DDBJ databases">
        <title>Chromosome-scale assembly of Riccia sorocarpa.</title>
        <authorList>
            <person name="Paukszto L."/>
        </authorList>
    </citation>
    <scope>NUCLEOTIDE SEQUENCE [LARGE SCALE GENOMIC DNA]</scope>
    <source>
        <strain evidence="6">LP-2024</strain>
        <tissue evidence="6">Aerial parts of the thallus</tissue>
    </source>
</reference>
<dbReference type="InterPro" id="IPR003245">
    <property type="entry name" value="Phytocyanin_dom"/>
</dbReference>
<gene>
    <name evidence="6" type="ORF">R1sor_006979</name>
</gene>
<proteinExistence type="predicted"/>
<dbReference type="FunFam" id="2.60.40.420:FF:000034">
    <property type="entry name" value="Cupredoxin superfamily protein"/>
    <property type="match status" value="1"/>
</dbReference>